<dbReference type="OrthoDB" id="10009520at2759"/>
<dbReference type="Proteomes" id="UP000076154">
    <property type="component" value="Unassembled WGS sequence"/>
</dbReference>
<dbReference type="GO" id="GO:0003723">
    <property type="term" value="F:RNA binding"/>
    <property type="evidence" value="ECO:0007669"/>
    <property type="project" value="UniProtKB-UniRule"/>
</dbReference>
<evidence type="ECO:0000313" key="16">
    <source>
        <dbReference type="EMBL" id="RDB16044.1"/>
    </source>
</evidence>
<dbReference type="SMART" id="SM00647">
    <property type="entry name" value="IBR"/>
    <property type="match status" value="2"/>
</dbReference>
<dbReference type="GO" id="GO:0008270">
    <property type="term" value="F:zinc ion binding"/>
    <property type="evidence" value="ECO:0007669"/>
    <property type="project" value="UniProtKB-KW"/>
</dbReference>
<keyword evidence="17" id="KW-1185">Reference proteome</keyword>
<feature type="region of interest" description="Disordered" evidence="11">
    <location>
        <begin position="211"/>
        <end position="240"/>
    </location>
</feature>
<dbReference type="SUPFAM" id="SSF57850">
    <property type="entry name" value="RING/U-box"/>
    <property type="match status" value="2"/>
</dbReference>
<keyword evidence="5" id="KW-0677">Repeat</keyword>
<dbReference type="InterPro" id="IPR000504">
    <property type="entry name" value="RRM_dom"/>
</dbReference>
<dbReference type="CDD" id="cd22585">
    <property type="entry name" value="Rcat_RBR_DEAH12-like"/>
    <property type="match status" value="1"/>
</dbReference>
<comment type="caution">
    <text evidence="16">The sequence shown here is derived from an EMBL/GenBank/DDBJ whole genome shotgun (WGS) entry which is preliminary data.</text>
</comment>
<dbReference type="InterPro" id="IPR013087">
    <property type="entry name" value="Znf_C2H2_type"/>
</dbReference>
<evidence type="ECO:0000259" key="13">
    <source>
        <dbReference type="PROSITE" id="PS50102"/>
    </source>
</evidence>
<feature type="domain" description="RING-type" evidence="15">
    <location>
        <begin position="1160"/>
        <end position="1371"/>
    </location>
</feature>
<evidence type="ECO:0000256" key="5">
    <source>
        <dbReference type="ARBA" id="ARBA00022737"/>
    </source>
</evidence>
<feature type="zinc finger region" description="C3H1-type" evidence="10">
    <location>
        <begin position="509"/>
        <end position="536"/>
    </location>
</feature>
<dbReference type="Pfam" id="PF22191">
    <property type="entry name" value="IBR_1"/>
    <property type="match status" value="1"/>
</dbReference>
<feature type="zinc finger region" description="C3H1-type" evidence="10">
    <location>
        <begin position="627"/>
        <end position="654"/>
    </location>
</feature>
<dbReference type="Gene3D" id="1.20.120.1750">
    <property type="match status" value="1"/>
</dbReference>
<organism evidence="16 17">
    <name type="scientific">Hypsizygus marmoreus</name>
    <name type="common">White beech mushroom</name>
    <name type="synonym">Agaricus marmoreus</name>
    <dbReference type="NCBI Taxonomy" id="39966"/>
    <lineage>
        <taxon>Eukaryota</taxon>
        <taxon>Fungi</taxon>
        <taxon>Dikarya</taxon>
        <taxon>Basidiomycota</taxon>
        <taxon>Agaricomycotina</taxon>
        <taxon>Agaricomycetes</taxon>
        <taxon>Agaricomycetidae</taxon>
        <taxon>Agaricales</taxon>
        <taxon>Tricholomatineae</taxon>
        <taxon>Lyophyllaceae</taxon>
        <taxon>Hypsizygus</taxon>
    </lineage>
</organism>
<dbReference type="InterPro" id="IPR035979">
    <property type="entry name" value="RBD_domain_sf"/>
</dbReference>
<feature type="region of interest" description="Disordered" evidence="11">
    <location>
        <begin position="1"/>
        <end position="95"/>
    </location>
</feature>
<evidence type="ECO:0000256" key="11">
    <source>
        <dbReference type="SAM" id="MobiDB-lite"/>
    </source>
</evidence>
<keyword evidence="4 10" id="KW-0479">Metal-binding</keyword>
<feature type="compositionally biased region" description="Low complexity" evidence="11">
    <location>
        <begin position="226"/>
        <end position="240"/>
    </location>
</feature>
<dbReference type="PROSITE" id="PS00028">
    <property type="entry name" value="ZINC_FINGER_C2H2_1"/>
    <property type="match status" value="1"/>
</dbReference>
<feature type="compositionally biased region" description="Polar residues" evidence="11">
    <location>
        <begin position="20"/>
        <end position="32"/>
    </location>
</feature>
<feature type="compositionally biased region" description="Low complexity" evidence="11">
    <location>
        <begin position="421"/>
        <end position="448"/>
    </location>
</feature>
<feature type="domain" description="C3H1-type" evidence="14">
    <location>
        <begin position="144"/>
        <end position="171"/>
    </location>
</feature>
<feature type="compositionally biased region" description="Basic and acidic residues" evidence="11">
    <location>
        <begin position="65"/>
        <end position="78"/>
    </location>
</feature>
<reference evidence="16" key="1">
    <citation type="submission" date="2018-04" db="EMBL/GenBank/DDBJ databases">
        <title>Whole genome sequencing of Hypsizygus marmoreus.</title>
        <authorList>
            <person name="Choi I.-G."/>
            <person name="Min B."/>
            <person name="Kim J.-G."/>
            <person name="Kim S."/>
            <person name="Oh Y.-L."/>
            <person name="Kong W.-S."/>
            <person name="Park H."/>
            <person name="Jeong J."/>
            <person name="Song E.-S."/>
        </authorList>
    </citation>
    <scope>NUCLEOTIDE SEQUENCE [LARGE SCALE GENOMIC DNA]</scope>
    <source>
        <strain evidence="16">51987-8</strain>
    </source>
</reference>
<dbReference type="Pfam" id="PF00076">
    <property type="entry name" value="RRM_1"/>
    <property type="match status" value="1"/>
</dbReference>
<feature type="zinc finger region" description="C3H1-type" evidence="10">
    <location>
        <begin position="474"/>
        <end position="496"/>
    </location>
</feature>
<keyword evidence="8 10" id="KW-0862">Zinc</keyword>
<dbReference type="PROSITE" id="PS50089">
    <property type="entry name" value="ZF_RING_2"/>
    <property type="match status" value="1"/>
</dbReference>
<dbReference type="GO" id="GO:0061630">
    <property type="term" value="F:ubiquitin protein ligase activity"/>
    <property type="evidence" value="ECO:0007669"/>
    <property type="project" value="UniProtKB-EC"/>
</dbReference>
<evidence type="ECO:0000256" key="9">
    <source>
        <dbReference type="PROSITE-ProRule" id="PRU00176"/>
    </source>
</evidence>
<dbReference type="InterPro" id="IPR044066">
    <property type="entry name" value="TRIAD_supradom"/>
</dbReference>
<evidence type="ECO:0000256" key="10">
    <source>
        <dbReference type="PROSITE-ProRule" id="PRU00723"/>
    </source>
</evidence>
<dbReference type="SUPFAM" id="SSF54928">
    <property type="entry name" value="RNA-binding domain, RBD"/>
    <property type="match status" value="1"/>
</dbReference>
<feature type="compositionally biased region" description="Low complexity" evidence="11">
    <location>
        <begin position="102"/>
        <end position="114"/>
    </location>
</feature>
<dbReference type="PANTHER" id="PTHR11685">
    <property type="entry name" value="RBR FAMILY RING FINGER AND IBR DOMAIN-CONTAINING"/>
    <property type="match status" value="1"/>
</dbReference>
<dbReference type="Pfam" id="PF13923">
    <property type="entry name" value="zf-C3HC4_2"/>
    <property type="match status" value="1"/>
</dbReference>
<name>A0A369J9C0_HYPMA</name>
<dbReference type="Gene3D" id="4.10.1000.10">
    <property type="entry name" value="Zinc finger, CCCH-type"/>
    <property type="match status" value="1"/>
</dbReference>
<feature type="region of interest" description="Disordered" evidence="11">
    <location>
        <begin position="297"/>
        <end position="340"/>
    </location>
</feature>
<dbReference type="GO" id="GO:0016567">
    <property type="term" value="P:protein ubiquitination"/>
    <property type="evidence" value="ECO:0007669"/>
    <property type="project" value="InterPro"/>
</dbReference>
<dbReference type="InterPro" id="IPR000571">
    <property type="entry name" value="Znf_CCCH"/>
</dbReference>
<evidence type="ECO:0000256" key="1">
    <source>
        <dbReference type="ARBA" id="ARBA00001798"/>
    </source>
</evidence>
<evidence type="ECO:0000259" key="15">
    <source>
        <dbReference type="PROSITE" id="PS51873"/>
    </source>
</evidence>
<dbReference type="InterPro" id="IPR031127">
    <property type="entry name" value="E3_UB_ligase_RBR"/>
</dbReference>
<feature type="compositionally biased region" description="Polar residues" evidence="11">
    <location>
        <begin position="211"/>
        <end position="225"/>
    </location>
</feature>
<gene>
    <name evidence="16" type="ORF">Hypma_003427</name>
</gene>
<feature type="compositionally biased region" description="Polar residues" evidence="11">
    <location>
        <begin position="1"/>
        <end position="10"/>
    </location>
</feature>
<dbReference type="InterPro" id="IPR001841">
    <property type="entry name" value="Znf_RING"/>
</dbReference>
<feature type="compositionally biased region" description="Low complexity" evidence="11">
    <location>
        <begin position="302"/>
        <end position="330"/>
    </location>
</feature>
<keyword evidence="6 10" id="KW-0863">Zinc-finger</keyword>
<dbReference type="Gene3D" id="3.30.70.330">
    <property type="match status" value="1"/>
</dbReference>
<dbReference type="CDD" id="cd00590">
    <property type="entry name" value="RRM_SF"/>
    <property type="match status" value="1"/>
</dbReference>
<keyword evidence="3" id="KW-0808">Transferase</keyword>
<comment type="catalytic activity">
    <reaction evidence="1">
        <text>[E2 ubiquitin-conjugating enzyme]-S-ubiquitinyl-L-cysteine + [acceptor protein]-L-lysine = [E2 ubiquitin-conjugating enzyme]-L-cysteine + [acceptor protein]-N(6)-ubiquitinyl-L-lysine.</text>
        <dbReference type="EC" id="2.3.2.31"/>
    </reaction>
</comment>
<evidence type="ECO:0000256" key="7">
    <source>
        <dbReference type="ARBA" id="ARBA00022786"/>
    </source>
</evidence>
<feature type="domain" description="C3H1-type" evidence="14">
    <location>
        <begin position="509"/>
        <end position="536"/>
    </location>
</feature>
<feature type="domain" description="C3H1-type" evidence="14">
    <location>
        <begin position="627"/>
        <end position="654"/>
    </location>
</feature>
<dbReference type="Gene3D" id="3.30.40.10">
    <property type="entry name" value="Zinc/RING finger domain, C3HC4 (zinc finger)"/>
    <property type="match status" value="1"/>
</dbReference>
<evidence type="ECO:0000259" key="12">
    <source>
        <dbReference type="PROSITE" id="PS50089"/>
    </source>
</evidence>
<feature type="region of interest" description="Disordered" evidence="11">
    <location>
        <begin position="421"/>
        <end position="458"/>
    </location>
</feature>
<dbReference type="STRING" id="39966.A0A369J9C0"/>
<accession>A0A369J9C0</accession>
<evidence type="ECO:0000256" key="2">
    <source>
        <dbReference type="ARBA" id="ARBA00012251"/>
    </source>
</evidence>
<dbReference type="InParanoid" id="A0A369J9C0"/>
<dbReference type="SMART" id="SM00360">
    <property type="entry name" value="RRM"/>
    <property type="match status" value="1"/>
</dbReference>
<dbReference type="EMBL" id="LUEZ02000136">
    <property type="protein sequence ID" value="RDB16044.1"/>
    <property type="molecule type" value="Genomic_DNA"/>
</dbReference>
<feature type="region of interest" description="Disordered" evidence="11">
    <location>
        <begin position="600"/>
        <end position="624"/>
    </location>
</feature>
<dbReference type="PROSITE" id="PS50103">
    <property type="entry name" value="ZF_C3H1"/>
    <property type="match status" value="6"/>
</dbReference>
<dbReference type="InterPro" id="IPR013083">
    <property type="entry name" value="Znf_RING/FYVE/PHD"/>
</dbReference>
<feature type="region of interest" description="Disordered" evidence="11">
    <location>
        <begin position="102"/>
        <end position="121"/>
    </location>
</feature>
<feature type="zinc finger region" description="C3H1-type" evidence="10">
    <location>
        <begin position="383"/>
        <end position="410"/>
    </location>
</feature>
<dbReference type="PROSITE" id="PS51873">
    <property type="entry name" value="TRIAD"/>
    <property type="match status" value="1"/>
</dbReference>
<dbReference type="EC" id="2.3.2.31" evidence="2"/>
<proteinExistence type="predicted"/>
<dbReference type="CDD" id="cd20335">
    <property type="entry name" value="BRcat_RBR"/>
    <property type="match status" value="1"/>
</dbReference>
<dbReference type="Gene3D" id="3.30.1370.210">
    <property type="match status" value="3"/>
</dbReference>
<dbReference type="SMART" id="SM00356">
    <property type="entry name" value="ZnF_C3H1"/>
    <property type="match status" value="7"/>
</dbReference>
<evidence type="ECO:0000313" key="17">
    <source>
        <dbReference type="Proteomes" id="UP000076154"/>
    </source>
</evidence>
<protein>
    <recommendedName>
        <fullName evidence="2">RBR-type E3 ubiquitin transferase</fullName>
        <ecNumber evidence="2">2.3.2.31</ecNumber>
    </recommendedName>
</protein>
<dbReference type="Pfam" id="PF01485">
    <property type="entry name" value="IBR"/>
    <property type="match status" value="1"/>
</dbReference>
<feature type="domain" description="RRM" evidence="13">
    <location>
        <begin position="701"/>
        <end position="781"/>
    </location>
</feature>
<dbReference type="SMART" id="SM00184">
    <property type="entry name" value="RING"/>
    <property type="match status" value="2"/>
</dbReference>
<feature type="zinc finger region" description="C3H1-type" evidence="10">
    <location>
        <begin position="144"/>
        <end position="171"/>
    </location>
</feature>
<dbReference type="PROSITE" id="PS50102">
    <property type="entry name" value="RRM"/>
    <property type="match status" value="1"/>
</dbReference>
<evidence type="ECO:0000256" key="3">
    <source>
        <dbReference type="ARBA" id="ARBA00022679"/>
    </source>
</evidence>
<sequence>MPGVTKTTAARRQMHHETARQSGADATSTTKTHAVKPRYEASSAPKLSVDVQEASKIEQTALRTNVKDNRTSSPERRHYVPQKHPLPASGHARTNANYSMTSMDTAKASTTSAAPSQQNRPHALESIAPSKFYVFGWDAYRTRARLNEVCQRFLQGNCSRGSECDRIHPINHSTKPKCRPAEQPPVLVQAPKATDSPPICVVKLPIQTFPTIETSSQPPHSTDQDSTSSVPTPTLTSQTLNGATVTHLDLSSGRNSNSPSAFTLPPLLKDLLCSDNPSQGDSPPLRWTPDRGLSRLSVENESGQTSDSSTGGSTIFLSARSSSPSSSCSSEEGVRTMGTHPPPAYRAFCRNWMMNRCTRGYTCLFFHGDLEYHPPVKGIHPPPPYPGICSSWKRGSCAKGYLCDYVHEDLVYDRPTGHARLPSSTSLSTSEPSASSSSSLKISNSSLSNPQERSPDLLPTVQVRKYPPPASPCFCRDWLVNRCHRGGDCGYVHGDIEYDPPIIGVNPRPRFRSICRAWLVDQCELGYACQYTHEDLEYEQPETTRPQFLALSPSIPPDPPVGRRPLPRYPETCLPWARGRCMLRYACDHVHRDLSYDSPRLHPSRARTPPNVLPVLQDPPVGMRPPPKNTETCIYWLRDRCHLRYACRFRHDDLEYDSPVTTEPAASVPSAPWSVKVHDHARVQMGSGFEIQQVVTGFESPWVYLGNIPNQVTTGDVTKLLRPFGEVLEVRFPSRTKSSSMIVRVRLSTAAEAQHASTSLNNSQAFGCTISARLPVHDAAHGNASFQDTAVRIRWDAPSKVGYCGYSTLEHANKGIAATHVPFGDHYVQASIHVGLPVVGVVTVRFRGLPLDAEKSDMERFANPDDVVWERPNYRNLNSAINGIKRIIQENNTELLDFNVLLPPYKNGAQVQAWAHFPTPSDAKAVCGRLHGRKPMFTGKTRIIAHHVQSLAFSLSPAIYDKLGSDIHALCKTASQLRRTAMSVLHRPPPLPSLVKLSGDDLKELGQLKAEFEKILNWEIVRQDAKVAWDGFFAHPTGISFLHSVERENPGVLIRNDVNRRMIRLLGSSNHRTSVRERILAKLEELRAQQIRWIPLDGRLIGLFMGKDLIQLQQELGRENVFLDLRLRQLRIRGGDHAFETAKEAVRRARQTHQAERRRSVAECPVCFDEVISPVTLPCGHSWCRSCISHYLTASIDNKYFPLTCLGNEAKCSAHIPLNIARKILTVPEFDAVVDAAFAAHVQSHPEEFHYCPSPDCMQIYRPAPRDTVLQCPSCLLRICPTCHVEAHDGFACPDPDGGTNLFKEWMKDHDVKPCPGCKVLIERAEGCNHMTCTQCKTHICWVCLQTFPGGAGIYDHMRAVHGGIGLNPGD</sequence>
<feature type="domain" description="RING-type" evidence="12">
    <location>
        <begin position="1164"/>
        <end position="1215"/>
    </location>
</feature>
<evidence type="ECO:0000259" key="14">
    <source>
        <dbReference type="PROSITE" id="PS50103"/>
    </source>
</evidence>
<evidence type="ECO:0000256" key="8">
    <source>
        <dbReference type="ARBA" id="ARBA00022833"/>
    </source>
</evidence>
<feature type="domain" description="C3H1-type" evidence="14">
    <location>
        <begin position="383"/>
        <end position="410"/>
    </location>
</feature>
<feature type="domain" description="C3H1-type" evidence="14">
    <location>
        <begin position="343"/>
        <end position="370"/>
    </location>
</feature>
<dbReference type="InterPro" id="IPR012677">
    <property type="entry name" value="Nucleotide-bd_a/b_plait_sf"/>
</dbReference>
<evidence type="ECO:0000256" key="6">
    <source>
        <dbReference type="ARBA" id="ARBA00022771"/>
    </source>
</evidence>
<keyword evidence="7" id="KW-0833">Ubl conjugation pathway</keyword>
<dbReference type="InterPro" id="IPR002867">
    <property type="entry name" value="IBR_dom"/>
</dbReference>
<feature type="zinc finger region" description="C3H1-type" evidence="10">
    <location>
        <begin position="343"/>
        <end position="370"/>
    </location>
</feature>
<feature type="domain" description="C3H1-type" evidence="14">
    <location>
        <begin position="474"/>
        <end position="496"/>
    </location>
</feature>
<evidence type="ECO:0000256" key="4">
    <source>
        <dbReference type="ARBA" id="ARBA00022723"/>
    </source>
</evidence>
<keyword evidence="9" id="KW-0694">RNA-binding</keyword>